<organism evidence="2 3">
    <name type="scientific">Fomitopsis schrenkii</name>
    <name type="common">Brown rot fungus</name>
    <dbReference type="NCBI Taxonomy" id="2126942"/>
    <lineage>
        <taxon>Eukaryota</taxon>
        <taxon>Fungi</taxon>
        <taxon>Dikarya</taxon>
        <taxon>Basidiomycota</taxon>
        <taxon>Agaricomycotina</taxon>
        <taxon>Agaricomycetes</taxon>
        <taxon>Polyporales</taxon>
        <taxon>Fomitopsis</taxon>
    </lineage>
</organism>
<dbReference type="AlphaFoldDB" id="S8FEE6"/>
<feature type="region of interest" description="Disordered" evidence="1">
    <location>
        <begin position="349"/>
        <end position="399"/>
    </location>
</feature>
<protein>
    <recommendedName>
        <fullName evidence="4">F-box domain-containing protein</fullName>
    </recommendedName>
</protein>
<reference evidence="2 3" key="1">
    <citation type="journal article" date="2012" name="Science">
        <title>The Paleozoic origin of enzymatic lignin decomposition reconstructed from 31 fungal genomes.</title>
        <authorList>
            <person name="Floudas D."/>
            <person name="Binder M."/>
            <person name="Riley R."/>
            <person name="Barry K."/>
            <person name="Blanchette R.A."/>
            <person name="Henrissat B."/>
            <person name="Martinez A.T."/>
            <person name="Otillar R."/>
            <person name="Spatafora J.W."/>
            <person name="Yadav J.S."/>
            <person name="Aerts A."/>
            <person name="Benoit I."/>
            <person name="Boyd A."/>
            <person name="Carlson A."/>
            <person name="Copeland A."/>
            <person name="Coutinho P.M."/>
            <person name="de Vries R.P."/>
            <person name="Ferreira P."/>
            <person name="Findley K."/>
            <person name="Foster B."/>
            <person name="Gaskell J."/>
            <person name="Glotzer D."/>
            <person name="Gorecki P."/>
            <person name="Heitman J."/>
            <person name="Hesse C."/>
            <person name="Hori C."/>
            <person name="Igarashi K."/>
            <person name="Jurgens J.A."/>
            <person name="Kallen N."/>
            <person name="Kersten P."/>
            <person name="Kohler A."/>
            <person name="Kuees U."/>
            <person name="Kumar T.K.A."/>
            <person name="Kuo A."/>
            <person name="LaButti K."/>
            <person name="Larrondo L.F."/>
            <person name="Lindquist E."/>
            <person name="Ling A."/>
            <person name="Lombard V."/>
            <person name="Lucas S."/>
            <person name="Lundell T."/>
            <person name="Martin R."/>
            <person name="McLaughlin D.J."/>
            <person name="Morgenstern I."/>
            <person name="Morin E."/>
            <person name="Murat C."/>
            <person name="Nagy L.G."/>
            <person name="Nolan M."/>
            <person name="Ohm R.A."/>
            <person name="Patyshakuliyeva A."/>
            <person name="Rokas A."/>
            <person name="Ruiz-Duenas F.J."/>
            <person name="Sabat G."/>
            <person name="Salamov A."/>
            <person name="Samejima M."/>
            <person name="Schmutz J."/>
            <person name="Slot J.C."/>
            <person name="St John F."/>
            <person name="Stenlid J."/>
            <person name="Sun H."/>
            <person name="Sun S."/>
            <person name="Syed K."/>
            <person name="Tsang A."/>
            <person name="Wiebenga A."/>
            <person name="Young D."/>
            <person name="Pisabarro A."/>
            <person name="Eastwood D.C."/>
            <person name="Martin F."/>
            <person name="Cullen D."/>
            <person name="Grigoriev I.V."/>
            <person name="Hibbett D.S."/>
        </authorList>
    </citation>
    <scope>NUCLEOTIDE SEQUENCE</scope>
    <source>
        <strain evidence="3">FP-58527</strain>
    </source>
</reference>
<sequence length="632" mass="70924">MKASFSSLPTEVIEAVILCTAAGRFPSAIGALSQTCRALYALIYQATDHHLWRAIFLSTFDDPRKLRYYDTDGFDWGSHFRERVWAASFLKRHVRPLRIQKVYTLRSRTTASPIVDLTSTYDMSASVKMLNTLLSVIKTTAPNECHHPLPGESGGCTVEQWEALLSSRSLSFAYHTSPQFPPRLGYSPCLNVPWLQAVLKNGLPASLITKISRESRGLHWDNSPEAIALGELITCTGFLPIRNVVEEQTGRLASSSSRRSIDGPAPDVGISGMNMSVDDQKARAHYRARELVYRMSYLSRRRHWGPYLAVAPTAEDEPLAALRNYEHEESAVDYARRTLLEMFQRATDELSESEDPDYIPSADVETGSSTYSDDGRPDDEDGEPPPVDLVQSRKRKRVVPTPEELKPDWTWLAAARVLFDQYFSDLEELNPEEFVDWNFWREAWASRLRDGPLSFVHDDGPVEGSSSTLVNENALYCRDWAGVQGVWRRAVLWLAYADLEHHNHFGGFDDPGLYECRIRVPMRLRVVGYGAPAVAAYPDRPTIIVEGEMGGQDFEGHPDDTPDDIRRVHGTVSMLSTGHTSSSKRNRNVDQWASEGVQIGAVGSEAGVLGLWTGARHEGRDPIGPFWQWRVA</sequence>
<dbReference type="InParanoid" id="S8FEE6"/>
<dbReference type="STRING" id="743788.S8FEE6"/>
<evidence type="ECO:0000256" key="1">
    <source>
        <dbReference type="SAM" id="MobiDB-lite"/>
    </source>
</evidence>
<dbReference type="Proteomes" id="UP000015241">
    <property type="component" value="Unassembled WGS sequence"/>
</dbReference>
<dbReference type="SUPFAM" id="SSF81383">
    <property type="entry name" value="F-box domain"/>
    <property type="match status" value="1"/>
</dbReference>
<gene>
    <name evidence="2" type="ORF">FOMPIDRAFT_1053012</name>
</gene>
<evidence type="ECO:0000313" key="2">
    <source>
        <dbReference type="EMBL" id="EPS96779.1"/>
    </source>
</evidence>
<proteinExistence type="predicted"/>
<dbReference type="InterPro" id="IPR036047">
    <property type="entry name" value="F-box-like_dom_sf"/>
</dbReference>
<dbReference type="OrthoDB" id="3226064at2759"/>
<dbReference type="eggNOG" id="ENOG502RDEN">
    <property type="taxonomic scope" value="Eukaryota"/>
</dbReference>
<dbReference type="EMBL" id="KE504184">
    <property type="protein sequence ID" value="EPS96779.1"/>
    <property type="molecule type" value="Genomic_DNA"/>
</dbReference>
<name>S8FEE6_FOMSC</name>
<evidence type="ECO:0000313" key="3">
    <source>
        <dbReference type="Proteomes" id="UP000015241"/>
    </source>
</evidence>
<evidence type="ECO:0008006" key="4">
    <source>
        <dbReference type="Google" id="ProtNLM"/>
    </source>
</evidence>
<dbReference type="HOGENOM" id="CLU_024646_0_0_1"/>
<feature type="region of interest" description="Disordered" evidence="1">
    <location>
        <begin position="253"/>
        <end position="274"/>
    </location>
</feature>
<keyword evidence="3" id="KW-1185">Reference proteome</keyword>
<accession>S8FEE6</accession>